<dbReference type="InterPro" id="IPR050708">
    <property type="entry name" value="T6SS_VgrG/RHS"/>
</dbReference>
<comment type="subcellular location">
    <subcellularLocation>
        <location evidence="1">Secreted</location>
    </subcellularLocation>
</comment>
<dbReference type="Gene3D" id="2.40.50.230">
    <property type="entry name" value="Gp5 N-terminal domain"/>
    <property type="match status" value="1"/>
</dbReference>
<name>A0ABW0M652_9BURK</name>
<feature type="domain" description="Gp5/Type VI secretion system Vgr C-terminal trimerisation" evidence="6">
    <location>
        <begin position="488"/>
        <end position="595"/>
    </location>
</feature>
<feature type="region of interest" description="Disordered" evidence="4">
    <location>
        <begin position="707"/>
        <end position="728"/>
    </location>
</feature>
<dbReference type="InterPro" id="IPR037026">
    <property type="entry name" value="Vgr_OB-fold_dom_sf"/>
</dbReference>
<proteinExistence type="inferred from homology"/>
<dbReference type="InterPro" id="IPR054030">
    <property type="entry name" value="Gp5_Vgr_C"/>
</dbReference>
<dbReference type="InterPro" id="IPR006533">
    <property type="entry name" value="T6SS_Vgr_RhsGE"/>
</dbReference>
<sequence length="728" mass="79246">MTKTAAFYCTSMPKLLGIDALHFFSIKGTEHLSELYEYTITLKTPDNRGIAKDATASINLKALLGQEATVAIELDGIGGGLLGNIGKGKREISGLISKARLKQHGERQSTYEVIIEPWLTLAQRTSDYKIFQDKTVVQIIDEVLKDYPYAAELRLDTAKYPTLSYQVQYGESDYDFIQRLMEEWGIYYFFEHSEGKHRLVLCDHVGAHQPFGSEAYHTISYYPPGHKIDEEYIQEFTPAEALVSGQWVTSDYDFERSRANLKAVSIQPRNTAHNMAEIYQWPGDYSNRHEGEMRVRTWMEGEGAQGNISNGGGNLRGMVCGCTFKLSNHPQKKANREYLLVHATLHLQDNGQSSGQGSYECQSTFSVLPTNKVFRPSRVIRKPFTHGPQTAIVVGPAGEEIFTDQYGRVKVRFHWDRYARNDHSDSCWIRVSQAWAGSGFGGIFIPRIGQEVIVDFLNGDPDRPLIIGSLYNNFTSPPWQLPGNATQSGVMSRSIKGGSSNYNALRFEDKSGAEEFYVQAEKDMSRLTKNDESHSIGSNHKLRVGKDQDIVVGGSLYSSTHGNAKYSFGKAHASHIRGSSANKVNGRYALTVGKEISLVCGASSLVLQSDGCIMLNGLGITINGLAVNIGGMAGVNLVGGAGVNVVAAGAVNVTAAAATYVQGSELHLNEGGGAGACSGGNGGLAGDLGLIGLAGLFPWFKFKPGGDEGVDTRSRPQLKPPGNGTSKP</sequence>
<dbReference type="SUPFAM" id="SSF69349">
    <property type="entry name" value="Phage fibre proteins"/>
    <property type="match status" value="1"/>
</dbReference>
<evidence type="ECO:0000259" key="5">
    <source>
        <dbReference type="Pfam" id="PF04717"/>
    </source>
</evidence>
<evidence type="ECO:0000313" key="7">
    <source>
        <dbReference type="EMBL" id="MFC5472448.1"/>
    </source>
</evidence>
<dbReference type="PANTHER" id="PTHR32305">
    <property type="match status" value="1"/>
</dbReference>
<dbReference type="EMBL" id="JBHSMT010000004">
    <property type="protein sequence ID" value="MFC5472448.1"/>
    <property type="molecule type" value="Genomic_DNA"/>
</dbReference>
<dbReference type="SUPFAM" id="SSF69255">
    <property type="entry name" value="gp5 N-terminal domain-like"/>
    <property type="match status" value="1"/>
</dbReference>
<dbReference type="Pfam" id="PF04717">
    <property type="entry name" value="Phage_base_V"/>
    <property type="match status" value="1"/>
</dbReference>
<dbReference type="RefSeq" id="WP_378993895.1">
    <property type="nucleotide sequence ID" value="NZ_JBHSMT010000004.1"/>
</dbReference>
<dbReference type="Pfam" id="PF22178">
    <property type="entry name" value="Gp5_trimer_C"/>
    <property type="match status" value="1"/>
</dbReference>
<dbReference type="PANTHER" id="PTHR32305:SF15">
    <property type="entry name" value="PROTEIN RHSA-RELATED"/>
    <property type="match status" value="1"/>
</dbReference>
<dbReference type="NCBIfam" id="TIGR01646">
    <property type="entry name" value="vgr_GE"/>
    <property type="match status" value="1"/>
</dbReference>
<feature type="domain" description="Gp5/Type VI secretion system Vgr protein OB-fold" evidence="5">
    <location>
        <begin position="404"/>
        <end position="471"/>
    </location>
</feature>
<dbReference type="SUPFAM" id="SSF69279">
    <property type="entry name" value="Phage tail proteins"/>
    <property type="match status" value="2"/>
</dbReference>
<dbReference type="NCBIfam" id="TIGR03361">
    <property type="entry name" value="VI_Rhs_Vgr"/>
    <property type="match status" value="1"/>
</dbReference>
<comment type="caution">
    <text evidence="7">The sequence shown here is derived from an EMBL/GenBank/DDBJ whole genome shotgun (WGS) entry which is preliminary data.</text>
</comment>
<dbReference type="Gene3D" id="2.30.110.50">
    <property type="match status" value="1"/>
</dbReference>
<reference evidence="8" key="1">
    <citation type="journal article" date="2019" name="Int. J. Syst. Evol. Microbiol.">
        <title>The Global Catalogue of Microorganisms (GCM) 10K type strain sequencing project: providing services to taxonomists for standard genome sequencing and annotation.</title>
        <authorList>
            <consortium name="The Broad Institute Genomics Platform"/>
            <consortium name="The Broad Institute Genome Sequencing Center for Infectious Disease"/>
            <person name="Wu L."/>
            <person name="Ma J."/>
        </authorList>
    </citation>
    <scope>NUCLEOTIDE SEQUENCE [LARGE SCALE GENOMIC DNA]</scope>
    <source>
        <strain evidence="8">JCM 17066</strain>
    </source>
</reference>
<dbReference type="InterPro" id="IPR017847">
    <property type="entry name" value="T6SS_RhsGE_Vgr_subset"/>
</dbReference>
<evidence type="ECO:0000259" key="6">
    <source>
        <dbReference type="Pfam" id="PF22178"/>
    </source>
</evidence>
<dbReference type="Pfam" id="PF05954">
    <property type="entry name" value="Phage_GPD"/>
    <property type="match status" value="1"/>
</dbReference>
<feature type="non-terminal residue" evidence="7">
    <location>
        <position position="728"/>
    </location>
</feature>
<organism evidence="7 8">
    <name type="scientific">Paraherbaspirillum soli</name>
    <dbReference type="NCBI Taxonomy" id="631222"/>
    <lineage>
        <taxon>Bacteria</taxon>
        <taxon>Pseudomonadati</taxon>
        <taxon>Pseudomonadota</taxon>
        <taxon>Betaproteobacteria</taxon>
        <taxon>Burkholderiales</taxon>
        <taxon>Oxalobacteraceae</taxon>
        <taxon>Paraherbaspirillum</taxon>
    </lineage>
</organism>
<evidence type="ECO:0000256" key="3">
    <source>
        <dbReference type="ARBA" id="ARBA00022525"/>
    </source>
</evidence>
<keyword evidence="8" id="KW-1185">Reference proteome</keyword>
<evidence type="ECO:0000256" key="4">
    <source>
        <dbReference type="SAM" id="MobiDB-lite"/>
    </source>
</evidence>
<evidence type="ECO:0000256" key="2">
    <source>
        <dbReference type="ARBA" id="ARBA00005558"/>
    </source>
</evidence>
<dbReference type="Gene3D" id="4.10.220.110">
    <property type="match status" value="1"/>
</dbReference>
<comment type="similarity">
    <text evidence="2">Belongs to the VgrG protein family.</text>
</comment>
<dbReference type="Gene3D" id="3.55.50.10">
    <property type="entry name" value="Baseplate protein-like domains"/>
    <property type="match status" value="1"/>
</dbReference>
<keyword evidence="3" id="KW-0964">Secreted</keyword>
<dbReference type="InterPro" id="IPR006531">
    <property type="entry name" value="Gp5/Vgr_OB"/>
</dbReference>
<accession>A0ABW0M652</accession>
<protein>
    <submittedName>
        <fullName evidence="7">Type VI secretion system Vgr family protein</fullName>
    </submittedName>
</protein>
<dbReference type="Proteomes" id="UP001596045">
    <property type="component" value="Unassembled WGS sequence"/>
</dbReference>
<evidence type="ECO:0000313" key="8">
    <source>
        <dbReference type="Proteomes" id="UP001596045"/>
    </source>
</evidence>
<gene>
    <name evidence="7" type="ORF">ACFPM8_00605</name>
</gene>
<evidence type="ECO:0000256" key="1">
    <source>
        <dbReference type="ARBA" id="ARBA00004613"/>
    </source>
</evidence>